<proteinExistence type="predicted"/>
<gene>
    <name evidence="1" type="ORF">DY000_02020582</name>
</gene>
<accession>A0ABQ7E816</accession>
<dbReference type="Proteomes" id="UP000266723">
    <property type="component" value="Unassembled WGS sequence"/>
</dbReference>
<comment type="caution">
    <text evidence="1">The sequence shown here is derived from an EMBL/GenBank/DDBJ whole genome shotgun (WGS) entry which is preliminary data.</text>
</comment>
<reference evidence="1 2" key="1">
    <citation type="journal article" date="2020" name="BMC Genomics">
        <title>Intraspecific diversification of the crop wild relative Brassica cretica Lam. using demographic model selection.</title>
        <authorList>
            <person name="Kioukis A."/>
            <person name="Michalopoulou V.A."/>
            <person name="Briers L."/>
            <person name="Pirintsos S."/>
            <person name="Studholme D.J."/>
            <person name="Pavlidis P."/>
            <person name="Sarris P.F."/>
        </authorList>
    </citation>
    <scope>NUCLEOTIDE SEQUENCE [LARGE SCALE GENOMIC DNA]</scope>
    <source>
        <strain evidence="2">cv. PFS-1207/04</strain>
    </source>
</reference>
<sequence length="172" mass="19144">MVKWRCCPELDQFHGFRSVEVLLETPPGSSKNCPEAKGGSVRVQISTSRPVSVFMIKPRLCPSRVQSSPVKLSLGDPKDCGLSRGDPKDCGLSRGDPKDCGLRVVDIKAKWYHWLADHVLVLLLVDRLMILVQSKFPLLEAKPWQEAKSNLVTVALGKDDRIAWCWTLAPPV</sequence>
<protein>
    <submittedName>
        <fullName evidence="1">Uncharacterized protein</fullName>
    </submittedName>
</protein>
<evidence type="ECO:0000313" key="1">
    <source>
        <dbReference type="EMBL" id="KAF3593358.1"/>
    </source>
</evidence>
<organism evidence="1 2">
    <name type="scientific">Brassica cretica</name>
    <name type="common">Mustard</name>
    <dbReference type="NCBI Taxonomy" id="69181"/>
    <lineage>
        <taxon>Eukaryota</taxon>
        <taxon>Viridiplantae</taxon>
        <taxon>Streptophyta</taxon>
        <taxon>Embryophyta</taxon>
        <taxon>Tracheophyta</taxon>
        <taxon>Spermatophyta</taxon>
        <taxon>Magnoliopsida</taxon>
        <taxon>eudicotyledons</taxon>
        <taxon>Gunneridae</taxon>
        <taxon>Pentapetalae</taxon>
        <taxon>rosids</taxon>
        <taxon>malvids</taxon>
        <taxon>Brassicales</taxon>
        <taxon>Brassicaceae</taxon>
        <taxon>Brassiceae</taxon>
        <taxon>Brassica</taxon>
    </lineage>
</organism>
<evidence type="ECO:0000313" key="2">
    <source>
        <dbReference type="Proteomes" id="UP000266723"/>
    </source>
</evidence>
<keyword evidence="2" id="KW-1185">Reference proteome</keyword>
<dbReference type="EMBL" id="QGKV02000299">
    <property type="protein sequence ID" value="KAF3593358.1"/>
    <property type="molecule type" value="Genomic_DNA"/>
</dbReference>
<name>A0ABQ7E816_BRACR</name>